<evidence type="ECO:0000256" key="1">
    <source>
        <dbReference type="ARBA" id="ARBA00023235"/>
    </source>
</evidence>
<keyword evidence="1 2" id="KW-0413">Isomerase</keyword>
<name>A0A8S9MRF2_BRACR</name>
<dbReference type="InterPro" id="IPR001406">
    <property type="entry name" value="PsdUridine_synth_TruA"/>
</dbReference>
<dbReference type="Gene3D" id="3.30.70.580">
    <property type="entry name" value="Pseudouridine synthase I, catalytic domain, N-terminal subdomain"/>
    <property type="match status" value="1"/>
</dbReference>
<dbReference type="AlphaFoldDB" id="A0A8S9MRF2"/>
<evidence type="ECO:0000313" key="5">
    <source>
        <dbReference type="EMBL" id="KAF2620116.1"/>
    </source>
</evidence>
<feature type="compositionally biased region" description="Acidic residues" evidence="3">
    <location>
        <begin position="118"/>
        <end position="128"/>
    </location>
</feature>
<dbReference type="InterPro" id="IPR020097">
    <property type="entry name" value="PsdUridine_synth_TruA_a/b_dom"/>
</dbReference>
<feature type="region of interest" description="Disordered" evidence="3">
    <location>
        <begin position="108"/>
        <end position="140"/>
    </location>
</feature>
<accession>A0A8S9MRF2</accession>
<dbReference type="PANTHER" id="PTHR11142:SF0">
    <property type="entry name" value="TRNA PSEUDOURIDINE SYNTHASE-LIKE 1"/>
    <property type="match status" value="1"/>
</dbReference>
<organism evidence="5 6">
    <name type="scientific">Brassica cretica</name>
    <name type="common">Mustard</name>
    <dbReference type="NCBI Taxonomy" id="69181"/>
    <lineage>
        <taxon>Eukaryota</taxon>
        <taxon>Viridiplantae</taxon>
        <taxon>Streptophyta</taxon>
        <taxon>Embryophyta</taxon>
        <taxon>Tracheophyta</taxon>
        <taxon>Spermatophyta</taxon>
        <taxon>Magnoliopsida</taxon>
        <taxon>eudicotyledons</taxon>
        <taxon>Gunneridae</taxon>
        <taxon>Pentapetalae</taxon>
        <taxon>rosids</taxon>
        <taxon>malvids</taxon>
        <taxon>Brassicales</taxon>
        <taxon>Brassicaceae</taxon>
        <taxon>Brassiceae</taxon>
        <taxon>Brassica</taxon>
    </lineage>
</organism>
<reference evidence="5" key="1">
    <citation type="submission" date="2019-12" db="EMBL/GenBank/DDBJ databases">
        <title>Genome sequencing and annotation of Brassica cretica.</title>
        <authorList>
            <person name="Studholme D.J."/>
            <person name="Sarris P.F."/>
        </authorList>
    </citation>
    <scope>NUCLEOTIDE SEQUENCE</scope>
    <source>
        <strain evidence="5">PFS-001/15</strain>
        <tissue evidence="5">Leaf</tissue>
    </source>
</reference>
<feature type="domain" description="Pseudouridine synthase I TruA alpha/beta" evidence="4">
    <location>
        <begin position="11"/>
        <end position="82"/>
    </location>
</feature>
<dbReference type="Proteomes" id="UP000712281">
    <property type="component" value="Unassembled WGS sequence"/>
</dbReference>
<gene>
    <name evidence="5" type="ORF">F2Q68_00042597</name>
</gene>
<dbReference type="FunFam" id="3.30.70.580:FF:000008">
    <property type="entry name" value="tRNA pseudouridine synthase A"/>
    <property type="match status" value="1"/>
</dbReference>
<keyword evidence="2" id="KW-0819">tRNA processing</keyword>
<evidence type="ECO:0000256" key="3">
    <source>
        <dbReference type="SAM" id="MobiDB-lite"/>
    </source>
</evidence>
<dbReference type="GO" id="GO:0003723">
    <property type="term" value="F:RNA binding"/>
    <property type="evidence" value="ECO:0007669"/>
    <property type="project" value="InterPro"/>
</dbReference>
<dbReference type="PANTHER" id="PTHR11142">
    <property type="entry name" value="PSEUDOURIDYLATE SYNTHASE"/>
    <property type="match status" value="1"/>
</dbReference>
<dbReference type="SUPFAM" id="SSF55120">
    <property type="entry name" value="Pseudouridine synthase"/>
    <property type="match status" value="1"/>
</dbReference>
<dbReference type="GO" id="GO:0160147">
    <property type="term" value="F:tRNA pseudouridine(38-40) synthase activity"/>
    <property type="evidence" value="ECO:0007669"/>
    <property type="project" value="UniProtKB-EC"/>
</dbReference>
<dbReference type="InterPro" id="IPR020103">
    <property type="entry name" value="PsdUridine_synth_cat_dom_sf"/>
</dbReference>
<sequence length="288" mass="31524">MNPRVQRYLVAIEYIGTRFSGSQQQAKDRTVVGVLQEAFHKFVGQPVKIFCSSRTDAGVHALSNVCHIDVERISKRKPGEVLPPHEPGVVQRAVNHFLQHPLEESPSLERLSKAARIEDEEEEEEEEAVPPTGEGPHRRRRIAGGFSQVCWAACQDLLLESNGVHALSNVCHIDVERISKRKPGEVLPPHEPGVVQRAVNHFLQAAIINSQTIEEIARLEQALKFGQVPAGLIVPDPASGVNDGSGPMEDYDLSRTLWSLVKFVVAGIENVAVALLQSVVAAAGMLTI</sequence>
<comment type="caution">
    <text evidence="5">The sequence shown here is derived from an EMBL/GenBank/DDBJ whole genome shotgun (WGS) entry which is preliminary data.</text>
</comment>
<evidence type="ECO:0000256" key="2">
    <source>
        <dbReference type="RuleBase" id="RU003792"/>
    </source>
</evidence>
<evidence type="ECO:0000313" key="6">
    <source>
        <dbReference type="Proteomes" id="UP000712281"/>
    </source>
</evidence>
<dbReference type="InterPro" id="IPR020094">
    <property type="entry name" value="TruA/RsuA/RluB/E/F_N"/>
</dbReference>
<dbReference type="EMBL" id="QGKW02000007">
    <property type="protein sequence ID" value="KAF2620116.1"/>
    <property type="molecule type" value="Genomic_DNA"/>
</dbReference>
<protein>
    <recommendedName>
        <fullName evidence="2">tRNA pseudouridine synthase</fullName>
        <ecNumber evidence="2">5.4.99.12</ecNumber>
    </recommendedName>
</protein>
<comment type="similarity">
    <text evidence="2">Belongs to the tRNA pseudouridine synthase TruA family.</text>
</comment>
<dbReference type="GO" id="GO:0031119">
    <property type="term" value="P:tRNA pseudouridine synthesis"/>
    <property type="evidence" value="ECO:0007669"/>
    <property type="project" value="TreeGrafter"/>
</dbReference>
<evidence type="ECO:0000259" key="4">
    <source>
        <dbReference type="Pfam" id="PF01416"/>
    </source>
</evidence>
<comment type="catalytic activity">
    <reaction evidence="2">
        <text>uridine(38/39/40) in tRNA = pseudouridine(38/39/40) in tRNA</text>
        <dbReference type="Rhea" id="RHEA:22376"/>
        <dbReference type="Rhea" id="RHEA-COMP:10085"/>
        <dbReference type="Rhea" id="RHEA-COMP:10087"/>
        <dbReference type="ChEBI" id="CHEBI:65314"/>
        <dbReference type="ChEBI" id="CHEBI:65315"/>
        <dbReference type="EC" id="5.4.99.12"/>
    </reaction>
</comment>
<dbReference type="EC" id="5.4.99.12" evidence="2"/>
<dbReference type="Pfam" id="PF01416">
    <property type="entry name" value="PseudoU_synth_1"/>
    <property type="match status" value="1"/>
</dbReference>
<proteinExistence type="inferred from homology"/>